<evidence type="ECO:0000259" key="1">
    <source>
        <dbReference type="Pfam" id="PF13439"/>
    </source>
</evidence>
<dbReference type="InterPro" id="IPR028098">
    <property type="entry name" value="Glyco_trans_4-like_N"/>
</dbReference>
<dbReference type="CDD" id="cd03801">
    <property type="entry name" value="GT4_PimA-like"/>
    <property type="match status" value="1"/>
</dbReference>
<protein>
    <submittedName>
        <fullName evidence="2">Glycosyltransferase family 4 protein</fullName>
    </submittedName>
</protein>
<dbReference type="Pfam" id="PF13439">
    <property type="entry name" value="Glyco_transf_4"/>
    <property type="match status" value="1"/>
</dbReference>
<feature type="domain" description="Glycosyltransferase subfamily 4-like N-terminal" evidence="1">
    <location>
        <begin position="30"/>
        <end position="195"/>
    </location>
</feature>
<dbReference type="RefSeq" id="WP_271430610.1">
    <property type="nucleotide sequence ID" value="NZ_JAQIOY010000001.1"/>
</dbReference>
<evidence type="ECO:0000313" key="3">
    <source>
        <dbReference type="Proteomes" id="UP001210720"/>
    </source>
</evidence>
<accession>A0ABT4XMS3</accession>
<dbReference type="Pfam" id="PF13692">
    <property type="entry name" value="Glyco_trans_1_4"/>
    <property type="match status" value="1"/>
</dbReference>
<comment type="caution">
    <text evidence="2">The sequence shown here is derived from an EMBL/GenBank/DDBJ whole genome shotgun (WGS) entry which is preliminary data.</text>
</comment>
<dbReference type="InterPro" id="IPR050194">
    <property type="entry name" value="Glycosyltransferase_grp1"/>
</dbReference>
<evidence type="ECO:0000313" key="2">
    <source>
        <dbReference type="EMBL" id="MDA7423246.1"/>
    </source>
</evidence>
<dbReference type="Gene3D" id="3.40.50.2000">
    <property type="entry name" value="Glycogen Phosphorylase B"/>
    <property type="match status" value="2"/>
</dbReference>
<keyword evidence="3" id="KW-1185">Reference proteome</keyword>
<dbReference type="Proteomes" id="UP001210720">
    <property type="component" value="Unassembled WGS sequence"/>
</dbReference>
<name>A0ABT4XMS3_9RHOB</name>
<gene>
    <name evidence="2" type="ORF">PFY00_00780</name>
</gene>
<proteinExistence type="predicted"/>
<reference evidence="2 3" key="1">
    <citation type="submission" date="2023-01" db="EMBL/GenBank/DDBJ databases">
        <title>Thalassococcus onchidii sp. nov., isolated from a marine invertebrate from the South China Sea.</title>
        <authorList>
            <person name="Xu S."/>
            <person name="Liu Z."/>
            <person name="Xu Y."/>
        </authorList>
    </citation>
    <scope>NUCLEOTIDE SEQUENCE [LARGE SCALE GENOMIC DNA]</scope>
    <source>
        <strain evidence="2 3">KCTC 32084</strain>
    </source>
</reference>
<organism evidence="2 3">
    <name type="scientific">Thalassococcus lentus</name>
    <dbReference type="NCBI Taxonomy" id="1210524"/>
    <lineage>
        <taxon>Bacteria</taxon>
        <taxon>Pseudomonadati</taxon>
        <taxon>Pseudomonadota</taxon>
        <taxon>Alphaproteobacteria</taxon>
        <taxon>Rhodobacterales</taxon>
        <taxon>Roseobacteraceae</taxon>
        <taxon>Thalassococcus</taxon>
    </lineage>
</organism>
<dbReference type="EMBL" id="JAQIOY010000001">
    <property type="protein sequence ID" value="MDA7423246.1"/>
    <property type="molecule type" value="Genomic_DNA"/>
</dbReference>
<dbReference type="SUPFAM" id="SSF53756">
    <property type="entry name" value="UDP-Glycosyltransferase/glycogen phosphorylase"/>
    <property type="match status" value="1"/>
</dbReference>
<dbReference type="PANTHER" id="PTHR45947">
    <property type="entry name" value="SULFOQUINOVOSYL TRANSFERASE SQD2"/>
    <property type="match status" value="1"/>
</dbReference>
<sequence length="393" mass="43539">MKTDNRLNIAYLCDHSPLDRNLYSGGNARIYDALRAHAGEVTILSQSWHMAEPIRRLIQSAPESFNLRARWRAHLLLAPLIARGVRSELSKGKYDVLFGAYSFQSMHKVAAPYPLVRAYTSDATQTIYRLSEVGQQFDRKFTGGGILDRWVERQEKTVFGNMDVLLWPSQWLLQEAQQRYGLDAGHCHLLPWGANIGDVPPPGARQIDQSGPVQLLLIGRDWFAKGGPIAFDTMQALRANGIDARLTVVGCTPPDFHCNEWVTVHPQLNKAIPEQAETFDACLSRAHFLVQPSFESYGFAFCEASAFALPSLCFRVGGVPVRDGVNGYALPVGSTAEEFANRVSTLIRDPNAYAALSASSRAEYEQTLNWDAWGKAAAEVLSDAVSRQKSALK</sequence>
<dbReference type="PANTHER" id="PTHR45947:SF13">
    <property type="entry name" value="TRANSFERASE"/>
    <property type="match status" value="1"/>
</dbReference>